<dbReference type="SMART" id="SM00421">
    <property type="entry name" value="HTH_LUXR"/>
    <property type="match status" value="1"/>
</dbReference>
<dbReference type="PROSITE" id="PS50043">
    <property type="entry name" value="HTH_LUXR_2"/>
    <property type="match status" value="1"/>
</dbReference>
<dbReference type="PROSITE" id="PS00622">
    <property type="entry name" value="HTH_LUXR_1"/>
    <property type="match status" value="1"/>
</dbReference>
<comment type="caution">
    <text evidence="4">The sequence shown here is derived from an EMBL/GenBank/DDBJ whole genome shotgun (WGS) entry which is preliminary data.</text>
</comment>
<dbReference type="PANTHER" id="PTHR16305">
    <property type="entry name" value="TESTICULAR SOLUBLE ADENYLYL CYCLASE"/>
    <property type="match status" value="1"/>
</dbReference>
<dbReference type="InterPro" id="IPR027417">
    <property type="entry name" value="P-loop_NTPase"/>
</dbReference>
<dbReference type="Gene3D" id="1.10.10.10">
    <property type="entry name" value="Winged helix-like DNA-binding domain superfamily/Winged helix DNA-binding domain"/>
    <property type="match status" value="1"/>
</dbReference>
<dbReference type="Gene3D" id="3.40.50.300">
    <property type="entry name" value="P-loop containing nucleotide triphosphate hydrolases"/>
    <property type="match status" value="1"/>
</dbReference>
<reference evidence="4 5" key="1">
    <citation type="submission" date="2021-03" db="EMBL/GenBank/DDBJ databases">
        <title>Sequencing the genomes of 1000 actinobacteria strains.</title>
        <authorList>
            <person name="Klenk H.-P."/>
        </authorList>
    </citation>
    <scope>NUCLEOTIDE SEQUENCE [LARGE SCALE GENOMIC DNA]</scope>
    <source>
        <strain evidence="4 5">DSM 44580</strain>
    </source>
</reference>
<protein>
    <submittedName>
        <fullName evidence="4">DNA-binding CsgD family transcriptional regulator/tetratricopeptide (TPR) repeat protein</fullName>
    </submittedName>
</protein>
<keyword evidence="5" id="KW-1185">Reference proteome</keyword>
<dbReference type="SUPFAM" id="SSF48452">
    <property type="entry name" value="TPR-like"/>
    <property type="match status" value="1"/>
</dbReference>
<dbReference type="Pfam" id="PF00196">
    <property type="entry name" value="GerE"/>
    <property type="match status" value="1"/>
</dbReference>
<dbReference type="Gene3D" id="1.25.40.10">
    <property type="entry name" value="Tetratricopeptide repeat domain"/>
    <property type="match status" value="1"/>
</dbReference>
<dbReference type="SUPFAM" id="SSF52540">
    <property type="entry name" value="P-loop containing nucleoside triphosphate hydrolases"/>
    <property type="match status" value="1"/>
</dbReference>
<dbReference type="PANTHER" id="PTHR16305:SF35">
    <property type="entry name" value="TRANSCRIPTIONAL ACTIVATOR DOMAIN"/>
    <property type="match status" value="1"/>
</dbReference>
<dbReference type="EMBL" id="JAGIOO010000001">
    <property type="protein sequence ID" value="MBP2477543.1"/>
    <property type="molecule type" value="Genomic_DNA"/>
</dbReference>
<dbReference type="Proteomes" id="UP001519363">
    <property type="component" value="Unassembled WGS sequence"/>
</dbReference>
<evidence type="ECO:0000313" key="4">
    <source>
        <dbReference type="EMBL" id="MBP2477543.1"/>
    </source>
</evidence>
<dbReference type="RefSeq" id="WP_158103585.1">
    <property type="nucleotide sequence ID" value="NZ_JAGIOO010000001.1"/>
</dbReference>
<dbReference type="PRINTS" id="PR00038">
    <property type="entry name" value="HTHLUXR"/>
</dbReference>
<name>A0ABS5ALV4_9PSEU</name>
<keyword evidence="4" id="KW-0238">DNA-binding</keyword>
<keyword evidence="2" id="KW-0067">ATP-binding</keyword>
<dbReference type="InterPro" id="IPR036388">
    <property type="entry name" value="WH-like_DNA-bd_sf"/>
</dbReference>
<evidence type="ECO:0000256" key="2">
    <source>
        <dbReference type="ARBA" id="ARBA00022840"/>
    </source>
</evidence>
<dbReference type="InterPro" id="IPR016032">
    <property type="entry name" value="Sig_transdc_resp-reg_C-effctor"/>
</dbReference>
<dbReference type="InterPro" id="IPR011990">
    <property type="entry name" value="TPR-like_helical_dom_sf"/>
</dbReference>
<sequence length="932" mass="100149">MGREAELHLLRQAVAGLGEGTGAVVWVEGEAGIGKSSLVAKAVADAHEAGYDVLTGAADPMSQRSPLHVLLDLLQVWPRSPDPRRAEIAVALRDRRLGLLEPADVAWAEIELLVGLVDELCTARPTVLVLDDLQYLDEASFLLWHRLVTAVNQLPLLLLTTCRPLPRRREVAELRAALVRRGHPVLELEPLAEAESGALLTRLVGELPGHAADRLRALAMGNPLYLRELADAVRRDGTADGARLPTSFADALTGRLRVVPESAVEILRMAALLGGRFSVTELAVLMHRPAAELVFGLQDALAAGIVVDTGSQMAFRHPLIRQALYDAMPAALRAALHREAAQALASSGVGALRVAEQLLASGLPGDAWARGWLAETATALAAHAPELAIDLLLRDVDADRLDDEHSEILLVVLAWVLLGIGRYDEAAHRARQALGLAGNAAHRAEMYFVLVRALFSLGRNQEAVEAVRRGLSRTDLPVAWRARLLAALAMYQRASEGDVESAEVTARQALHLAESVGDSFGTAYALTVVWTNQSVRRDHAGALVSADRALHVLRAGPDHADLRALAEDGRIFTLQNLARWPEAAAALREEREGGTHQLGVTAAVLLYWLGEWEDALAELDPDFLETAGFTYSGLREPGPALLWHGVAALVTARQDERALAREHLAAGLRLPIRTVSDRENQDFLVAARAVVLEQDGDAHGAMRALAEVALDRRPGEMSLTHQWLPQLCRLATELGEPELARTALAGCRAEAAAESVPGRAAAAALRCAGLVESAPEPLLAAVEHYRECGPAVELAETLEDLAAVLAGAGETARARDCLHEATTRYAAFGAEWDIRRADRRLRELGVRRGVRGPRAGKDVTGWDALTPTELRVAELVADGQSTPGIAAGLFLSPRTVQTHISHILGKLGAKGRVEIAREVFRRRAEAGTPRGG</sequence>
<dbReference type="SUPFAM" id="SSF46894">
    <property type="entry name" value="C-terminal effector domain of the bipartite response regulators"/>
    <property type="match status" value="1"/>
</dbReference>
<feature type="domain" description="HTH luxR-type" evidence="3">
    <location>
        <begin position="858"/>
        <end position="923"/>
    </location>
</feature>
<organism evidence="4 5">
    <name type="scientific">Crossiella equi</name>
    <dbReference type="NCBI Taxonomy" id="130796"/>
    <lineage>
        <taxon>Bacteria</taxon>
        <taxon>Bacillati</taxon>
        <taxon>Actinomycetota</taxon>
        <taxon>Actinomycetes</taxon>
        <taxon>Pseudonocardiales</taxon>
        <taxon>Pseudonocardiaceae</taxon>
        <taxon>Crossiella</taxon>
    </lineage>
</organism>
<dbReference type="Pfam" id="PF13191">
    <property type="entry name" value="AAA_16"/>
    <property type="match status" value="1"/>
</dbReference>
<dbReference type="InterPro" id="IPR041664">
    <property type="entry name" value="AAA_16"/>
</dbReference>
<evidence type="ECO:0000256" key="1">
    <source>
        <dbReference type="ARBA" id="ARBA00022741"/>
    </source>
</evidence>
<proteinExistence type="predicted"/>
<gene>
    <name evidence="4" type="ORF">JOF53_006415</name>
</gene>
<evidence type="ECO:0000259" key="3">
    <source>
        <dbReference type="PROSITE" id="PS50043"/>
    </source>
</evidence>
<dbReference type="CDD" id="cd06170">
    <property type="entry name" value="LuxR_C_like"/>
    <property type="match status" value="1"/>
</dbReference>
<dbReference type="GO" id="GO:0003677">
    <property type="term" value="F:DNA binding"/>
    <property type="evidence" value="ECO:0007669"/>
    <property type="project" value="UniProtKB-KW"/>
</dbReference>
<keyword evidence="1" id="KW-0547">Nucleotide-binding</keyword>
<evidence type="ECO:0000313" key="5">
    <source>
        <dbReference type="Proteomes" id="UP001519363"/>
    </source>
</evidence>
<accession>A0ABS5ALV4</accession>
<dbReference type="InterPro" id="IPR000792">
    <property type="entry name" value="Tscrpt_reg_LuxR_C"/>
</dbReference>